<gene>
    <name evidence="5" type="ORF">ASPGLDRAFT_27223</name>
</gene>
<evidence type="ECO:0000313" key="5">
    <source>
        <dbReference type="EMBL" id="OJJ82374.1"/>
    </source>
</evidence>
<dbReference type="InterPro" id="IPR036188">
    <property type="entry name" value="FAD/NAD-bd_sf"/>
</dbReference>
<dbReference type="OrthoDB" id="66881at2759"/>
<dbReference type="PRINTS" id="PR00411">
    <property type="entry name" value="PNDRDTASEI"/>
</dbReference>
<dbReference type="SUPFAM" id="SSF51905">
    <property type="entry name" value="FAD/NAD(P)-binding domain"/>
    <property type="match status" value="3"/>
</dbReference>
<dbReference type="GeneID" id="34459903"/>
<dbReference type="AlphaFoldDB" id="A0A1L9VEP8"/>
<keyword evidence="2" id="KW-0274">FAD</keyword>
<dbReference type="Proteomes" id="UP000184300">
    <property type="component" value="Unassembled WGS sequence"/>
</dbReference>
<proteinExistence type="predicted"/>
<evidence type="ECO:0000256" key="2">
    <source>
        <dbReference type="ARBA" id="ARBA00022827"/>
    </source>
</evidence>
<dbReference type="RefSeq" id="XP_022399072.1">
    <property type="nucleotide sequence ID" value="XM_022543642.1"/>
</dbReference>
<accession>A0A1L9VEP8</accession>
<dbReference type="PANTHER" id="PTHR43098">
    <property type="entry name" value="L-ORNITHINE N(5)-MONOOXYGENASE-RELATED"/>
    <property type="match status" value="1"/>
</dbReference>
<keyword evidence="6" id="KW-1185">Reference proteome</keyword>
<evidence type="ECO:0000313" key="6">
    <source>
        <dbReference type="Proteomes" id="UP000184300"/>
    </source>
</evidence>
<protein>
    <recommendedName>
        <fullName evidence="7">FAD/NAD(P)-binding domain-containing protein</fullName>
    </recommendedName>
</protein>
<keyword evidence="3" id="KW-0521">NADP</keyword>
<sequence>MTFTPDFDAIVVGAGFGGIYMTKKLVDQGLSVKVIEAAPDVGGTWYWNRYPGAMSDTRSFLYRYSWDLEDLCQYPWDREYLNQPQVLVYLQHVVDRHHLRQYMQFNTEMKAASWNSERNAWMVDVSPDQKLTSRYLVTAVGLLSRQNYPDIPGIRSFQGEMYHTGSWPASHDFRDKRVGVIGNGSTGVQLVTALASEAKHLISFQRNPQYVVPAGNREVPPEARQRLNQCWEQTWSEAKHSMFGFGFRESAIPTFSVSEEERERIFEEAWEYGSGFYFMFGTFCDISYNEDANRAAADFIRRKIQQTVKDPIKAQKLMPTGWFARRPLCDTGYYEKFNQPNVDIVNVNSNPITEVTENSVRTADGTAYEVDVIILATGFDAVDGSYKRIPIHGSSGQTLRGNWKDEPKSYLGISAPGFPNLLMILGPKGPFTNLPPLIEAQVEFIAGLIAQANQAASCKPRIEADTDAMMQWCQTCDELSAGSLFRKTDSWIFGANVLGKKKAVLFYFGGLANYRKVLEGTVQGGYMGFKPF</sequence>
<dbReference type="VEuPathDB" id="FungiDB:ASPGLDRAFT_27223"/>
<dbReference type="GO" id="GO:0050661">
    <property type="term" value="F:NADP binding"/>
    <property type="evidence" value="ECO:0007669"/>
    <property type="project" value="InterPro"/>
</dbReference>
<organism evidence="5 6">
    <name type="scientific">Aspergillus glaucus CBS 516.65</name>
    <dbReference type="NCBI Taxonomy" id="1160497"/>
    <lineage>
        <taxon>Eukaryota</taxon>
        <taxon>Fungi</taxon>
        <taxon>Dikarya</taxon>
        <taxon>Ascomycota</taxon>
        <taxon>Pezizomycotina</taxon>
        <taxon>Eurotiomycetes</taxon>
        <taxon>Eurotiomycetidae</taxon>
        <taxon>Eurotiales</taxon>
        <taxon>Aspergillaceae</taxon>
        <taxon>Aspergillus</taxon>
        <taxon>Aspergillus subgen. Aspergillus</taxon>
    </lineage>
</organism>
<dbReference type="GO" id="GO:0004499">
    <property type="term" value="F:N,N-dimethylaniline monooxygenase activity"/>
    <property type="evidence" value="ECO:0007669"/>
    <property type="project" value="InterPro"/>
</dbReference>
<dbReference type="PANTHER" id="PTHR43098:SF5">
    <property type="entry name" value="DUAL-FUNCTIONAL MONOOXYGENASE_METHYLTRANSFERASE PSOF"/>
    <property type="match status" value="1"/>
</dbReference>
<dbReference type="STRING" id="1160497.A0A1L9VEP8"/>
<name>A0A1L9VEP8_ASPGL</name>
<evidence type="ECO:0000256" key="4">
    <source>
        <dbReference type="ARBA" id="ARBA00023002"/>
    </source>
</evidence>
<keyword evidence="1" id="KW-0285">Flavoprotein</keyword>
<dbReference type="GO" id="GO:0050660">
    <property type="term" value="F:flavin adenine dinucleotide binding"/>
    <property type="evidence" value="ECO:0007669"/>
    <property type="project" value="InterPro"/>
</dbReference>
<dbReference type="InterPro" id="IPR050775">
    <property type="entry name" value="FAD-binding_Monooxygenases"/>
</dbReference>
<dbReference type="Gene3D" id="3.50.50.60">
    <property type="entry name" value="FAD/NAD(P)-binding domain"/>
    <property type="match status" value="2"/>
</dbReference>
<evidence type="ECO:0000256" key="1">
    <source>
        <dbReference type="ARBA" id="ARBA00022630"/>
    </source>
</evidence>
<dbReference type="Pfam" id="PF00743">
    <property type="entry name" value="FMO-like"/>
    <property type="match status" value="1"/>
</dbReference>
<reference evidence="6" key="1">
    <citation type="journal article" date="2017" name="Genome Biol.">
        <title>Comparative genomics reveals high biological diversity and specific adaptations in the industrially and medically important fungal genus Aspergillus.</title>
        <authorList>
            <person name="de Vries R.P."/>
            <person name="Riley R."/>
            <person name="Wiebenga A."/>
            <person name="Aguilar-Osorio G."/>
            <person name="Amillis S."/>
            <person name="Uchima C.A."/>
            <person name="Anderluh G."/>
            <person name="Asadollahi M."/>
            <person name="Askin M."/>
            <person name="Barry K."/>
            <person name="Battaglia E."/>
            <person name="Bayram O."/>
            <person name="Benocci T."/>
            <person name="Braus-Stromeyer S.A."/>
            <person name="Caldana C."/>
            <person name="Canovas D."/>
            <person name="Cerqueira G.C."/>
            <person name="Chen F."/>
            <person name="Chen W."/>
            <person name="Choi C."/>
            <person name="Clum A."/>
            <person name="Dos Santos R.A."/>
            <person name="Damasio A.R."/>
            <person name="Diallinas G."/>
            <person name="Emri T."/>
            <person name="Fekete E."/>
            <person name="Flipphi M."/>
            <person name="Freyberg S."/>
            <person name="Gallo A."/>
            <person name="Gournas C."/>
            <person name="Habgood R."/>
            <person name="Hainaut M."/>
            <person name="Harispe M.L."/>
            <person name="Henrissat B."/>
            <person name="Hilden K.S."/>
            <person name="Hope R."/>
            <person name="Hossain A."/>
            <person name="Karabika E."/>
            <person name="Karaffa L."/>
            <person name="Karanyi Z."/>
            <person name="Krasevec N."/>
            <person name="Kuo A."/>
            <person name="Kusch H."/>
            <person name="LaButti K."/>
            <person name="Lagendijk E.L."/>
            <person name="Lapidus A."/>
            <person name="Levasseur A."/>
            <person name="Lindquist E."/>
            <person name="Lipzen A."/>
            <person name="Logrieco A.F."/>
            <person name="MacCabe A."/>
            <person name="Maekelae M.R."/>
            <person name="Malavazi I."/>
            <person name="Melin P."/>
            <person name="Meyer V."/>
            <person name="Mielnichuk N."/>
            <person name="Miskei M."/>
            <person name="Molnar A.P."/>
            <person name="Mule G."/>
            <person name="Ngan C.Y."/>
            <person name="Orejas M."/>
            <person name="Orosz E."/>
            <person name="Ouedraogo J.P."/>
            <person name="Overkamp K.M."/>
            <person name="Park H.-S."/>
            <person name="Perrone G."/>
            <person name="Piumi F."/>
            <person name="Punt P.J."/>
            <person name="Ram A.F."/>
            <person name="Ramon A."/>
            <person name="Rauscher S."/>
            <person name="Record E."/>
            <person name="Riano-Pachon D.M."/>
            <person name="Robert V."/>
            <person name="Roehrig J."/>
            <person name="Ruller R."/>
            <person name="Salamov A."/>
            <person name="Salih N.S."/>
            <person name="Samson R.A."/>
            <person name="Sandor E."/>
            <person name="Sanguinetti M."/>
            <person name="Schuetze T."/>
            <person name="Sepcic K."/>
            <person name="Shelest E."/>
            <person name="Sherlock G."/>
            <person name="Sophianopoulou V."/>
            <person name="Squina F.M."/>
            <person name="Sun H."/>
            <person name="Susca A."/>
            <person name="Todd R.B."/>
            <person name="Tsang A."/>
            <person name="Unkles S.E."/>
            <person name="van de Wiele N."/>
            <person name="van Rossen-Uffink D."/>
            <person name="Oliveira J.V."/>
            <person name="Vesth T.C."/>
            <person name="Visser J."/>
            <person name="Yu J.-H."/>
            <person name="Zhou M."/>
            <person name="Andersen M.R."/>
            <person name="Archer D.B."/>
            <person name="Baker S.E."/>
            <person name="Benoit I."/>
            <person name="Brakhage A.A."/>
            <person name="Braus G.H."/>
            <person name="Fischer R."/>
            <person name="Frisvad J.C."/>
            <person name="Goldman G.H."/>
            <person name="Houbraken J."/>
            <person name="Oakley B."/>
            <person name="Pocsi I."/>
            <person name="Scazzocchio C."/>
            <person name="Seiboth B."/>
            <person name="vanKuyk P.A."/>
            <person name="Wortman J."/>
            <person name="Dyer P.S."/>
            <person name="Grigoriev I.V."/>
        </authorList>
    </citation>
    <scope>NUCLEOTIDE SEQUENCE [LARGE SCALE GENOMIC DNA]</scope>
    <source>
        <strain evidence="6">CBS 516.65</strain>
    </source>
</reference>
<evidence type="ECO:0008006" key="7">
    <source>
        <dbReference type="Google" id="ProtNLM"/>
    </source>
</evidence>
<dbReference type="InterPro" id="IPR020946">
    <property type="entry name" value="Flavin_mOase-like"/>
</dbReference>
<dbReference type="EMBL" id="KV878902">
    <property type="protein sequence ID" value="OJJ82374.1"/>
    <property type="molecule type" value="Genomic_DNA"/>
</dbReference>
<keyword evidence="4" id="KW-0560">Oxidoreductase</keyword>
<evidence type="ECO:0000256" key="3">
    <source>
        <dbReference type="ARBA" id="ARBA00022857"/>
    </source>
</evidence>